<evidence type="ECO:0000313" key="2">
    <source>
        <dbReference type="Proteomes" id="UP000266861"/>
    </source>
</evidence>
<keyword evidence="2" id="KW-1185">Reference proteome</keyword>
<organism evidence="1 2">
    <name type="scientific">Diversispora epigaea</name>
    <dbReference type="NCBI Taxonomy" id="1348612"/>
    <lineage>
        <taxon>Eukaryota</taxon>
        <taxon>Fungi</taxon>
        <taxon>Fungi incertae sedis</taxon>
        <taxon>Mucoromycota</taxon>
        <taxon>Glomeromycotina</taxon>
        <taxon>Glomeromycetes</taxon>
        <taxon>Diversisporales</taxon>
        <taxon>Diversisporaceae</taxon>
        <taxon>Diversispora</taxon>
    </lineage>
</organism>
<gene>
    <name evidence="1" type="ORF">Glove_65g115</name>
</gene>
<comment type="caution">
    <text evidence="1">The sequence shown here is derived from an EMBL/GenBank/DDBJ whole genome shotgun (WGS) entry which is preliminary data.</text>
</comment>
<accession>A0A397JBV3</accession>
<protein>
    <submittedName>
        <fullName evidence="1">Uncharacterized protein</fullName>
    </submittedName>
</protein>
<name>A0A397JBV3_9GLOM</name>
<proteinExistence type="predicted"/>
<evidence type="ECO:0000313" key="1">
    <source>
        <dbReference type="EMBL" id="RHZ85501.1"/>
    </source>
</evidence>
<dbReference type="Proteomes" id="UP000266861">
    <property type="component" value="Unassembled WGS sequence"/>
</dbReference>
<sequence>MMNYLIKEELKCKVLDDDVGSGPDLGKEFEKNWIKALRYQKNGELRASEVGVGAQNQVVHQIKPKYDQIVTVFRGGFLGIEELINSNSRTALKCKNGQHSSFALYRQFLETEKLSYDFSELLNDNEEYNVIIEVDRK</sequence>
<dbReference type="EMBL" id="PQFF01000062">
    <property type="protein sequence ID" value="RHZ85501.1"/>
    <property type="molecule type" value="Genomic_DNA"/>
</dbReference>
<reference evidence="1 2" key="1">
    <citation type="submission" date="2018-08" db="EMBL/GenBank/DDBJ databases">
        <title>Genome and evolution of the arbuscular mycorrhizal fungus Diversispora epigaea (formerly Glomus versiforme) and its bacterial endosymbionts.</title>
        <authorList>
            <person name="Sun X."/>
            <person name="Fei Z."/>
            <person name="Harrison M."/>
        </authorList>
    </citation>
    <scope>NUCLEOTIDE SEQUENCE [LARGE SCALE GENOMIC DNA]</scope>
    <source>
        <strain evidence="1 2">IT104</strain>
    </source>
</reference>
<dbReference type="AlphaFoldDB" id="A0A397JBV3"/>